<feature type="transmembrane region" description="Helical" evidence="4">
    <location>
        <begin position="130"/>
        <end position="148"/>
    </location>
</feature>
<evidence type="ECO:0000256" key="1">
    <source>
        <dbReference type="ARBA" id="ARBA00022692"/>
    </source>
</evidence>
<dbReference type="PANTHER" id="PTHR23534">
    <property type="entry name" value="MFS PERMEASE"/>
    <property type="match status" value="1"/>
</dbReference>
<dbReference type="PROSITE" id="PS50850">
    <property type="entry name" value="MFS"/>
    <property type="match status" value="1"/>
</dbReference>
<dbReference type="InterPro" id="IPR020846">
    <property type="entry name" value="MFS_dom"/>
</dbReference>
<dbReference type="Gene3D" id="1.20.1250.20">
    <property type="entry name" value="MFS general substrate transporter like domains"/>
    <property type="match status" value="1"/>
</dbReference>
<feature type="transmembrane region" description="Helical" evidence="4">
    <location>
        <begin position="42"/>
        <end position="62"/>
    </location>
</feature>
<keyword evidence="3 4" id="KW-0472">Membrane</keyword>
<evidence type="ECO:0000259" key="5">
    <source>
        <dbReference type="PROSITE" id="PS50850"/>
    </source>
</evidence>
<feature type="transmembrane region" description="Helical" evidence="4">
    <location>
        <begin position="367"/>
        <end position="384"/>
    </location>
</feature>
<feature type="domain" description="Major facilitator superfamily (MFS) profile" evidence="5">
    <location>
        <begin position="1"/>
        <end position="388"/>
    </location>
</feature>
<organism evidence="6 7">
    <name type="scientific">Candidatus Endobugula sertula</name>
    <name type="common">Bugula neritina bacterial symbiont</name>
    <dbReference type="NCBI Taxonomy" id="62101"/>
    <lineage>
        <taxon>Bacteria</taxon>
        <taxon>Pseudomonadati</taxon>
        <taxon>Pseudomonadota</taxon>
        <taxon>Gammaproteobacteria</taxon>
        <taxon>Cellvibrionales</taxon>
        <taxon>Cellvibrionaceae</taxon>
        <taxon>Candidatus Endobugula</taxon>
    </lineage>
</organism>
<sequence>MPLSVYLYSFCQAINLTSAVISVAVAATVGNILAPNELWATIPYGMQFFLLLLSTYPAALLMKRFGRKAGFSVGCSILMLSGIVGYLAIQHESFMLLVISHSLLGCFTAFANFYRFAATDNLPKGKRSKALSLVIAGGVLAGVFGPYISSQLREVSGYPLFSLCYAFFIVLAIINILVIFFLPTTQKTTSDKTMAQPKQEPLNQNTRSQIIIALISAAIGYGLMNLLMIQSSLHMGHMHVSFEKSSFAIQWHVVSMFFPSFFSGLLIARWGHFNLIYVGFLLLIATFLVNMFAHNYAAIAFSLILLGLGWNFCYVGGSALLSVALENNPKAHNWQGIGDTTIAIFATMGAFLPSVLLTLIGWQGSNILALSLCLLSIFLVSHLSPKKIVQKVA</sequence>
<feature type="transmembrane region" description="Helical" evidence="4">
    <location>
        <begin position="337"/>
        <end position="361"/>
    </location>
</feature>
<feature type="transmembrane region" description="Helical" evidence="4">
    <location>
        <begin position="210"/>
        <end position="229"/>
    </location>
</feature>
<dbReference type="AlphaFoldDB" id="A0A1D2QL85"/>
<evidence type="ECO:0000256" key="3">
    <source>
        <dbReference type="ARBA" id="ARBA00023136"/>
    </source>
</evidence>
<feature type="transmembrane region" description="Helical" evidence="4">
    <location>
        <begin position="249"/>
        <end position="268"/>
    </location>
</feature>
<accession>A0A1D2QL85</accession>
<dbReference type="Pfam" id="PF07690">
    <property type="entry name" value="MFS_1"/>
    <property type="match status" value="1"/>
</dbReference>
<name>A0A1D2QL85_9GAMM</name>
<feature type="transmembrane region" description="Helical" evidence="4">
    <location>
        <begin position="69"/>
        <end position="89"/>
    </location>
</feature>
<proteinExistence type="predicted"/>
<dbReference type="STRING" id="62101.AB835_14820"/>
<dbReference type="InterPro" id="IPR011701">
    <property type="entry name" value="MFS"/>
</dbReference>
<keyword evidence="2 4" id="KW-1133">Transmembrane helix</keyword>
<comment type="caution">
    <text evidence="6">The sequence shown here is derived from an EMBL/GenBank/DDBJ whole genome shotgun (WGS) entry which is preliminary data.</text>
</comment>
<feature type="transmembrane region" description="Helical" evidence="4">
    <location>
        <begin position="299"/>
        <end position="325"/>
    </location>
</feature>
<dbReference type="SUPFAM" id="SSF103473">
    <property type="entry name" value="MFS general substrate transporter"/>
    <property type="match status" value="1"/>
</dbReference>
<dbReference type="InterPro" id="IPR036259">
    <property type="entry name" value="MFS_trans_sf"/>
</dbReference>
<evidence type="ECO:0000256" key="2">
    <source>
        <dbReference type="ARBA" id="ARBA00022989"/>
    </source>
</evidence>
<reference evidence="6 7" key="1">
    <citation type="journal article" date="2016" name="Appl. Environ. Microbiol.">
        <title>Lack of Overt Genome Reduction in the Bryostatin-Producing Bryozoan Symbiont "Candidatus Endobugula sertula".</title>
        <authorList>
            <person name="Miller I.J."/>
            <person name="Vanee N."/>
            <person name="Fong S.S."/>
            <person name="Lim-Fong G.E."/>
            <person name="Kwan J.C."/>
        </authorList>
    </citation>
    <scope>NUCLEOTIDE SEQUENCE [LARGE SCALE GENOMIC DNA]</scope>
    <source>
        <strain evidence="6">AB1-4</strain>
    </source>
</reference>
<protein>
    <recommendedName>
        <fullName evidence="5">Major facilitator superfamily (MFS) profile domain-containing protein</fullName>
    </recommendedName>
</protein>
<feature type="transmembrane region" description="Helical" evidence="4">
    <location>
        <begin position="275"/>
        <end position="293"/>
    </location>
</feature>
<evidence type="ECO:0000313" key="7">
    <source>
        <dbReference type="Proteomes" id="UP000242502"/>
    </source>
</evidence>
<feature type="transmembrane region" description="Helical" evidence="4">
    <location>
        <begin position="160"/>
        <end position="182"/>
    </location>
</feature>
<evidence type="ECO:0000256" key="4">
    <source>
        <dbReference type="SAM" id="Phobius"/>
    </source>
</evidence>
<dbReference type="PANTHER" id="PTHR23534:SF1">
    <property type="entry name" value="MAJOR FACILITATOR SUPERFAMILY PROTEIN"/>
    <property type="match status" value="1"/>
</dbReference>
<feature type="transmembrane region" description="Helical" evidence="4">
    <location>
        <begin position="95"/>
        <end position="118"/>
    </location>
</feature>
<evidence type="ECO:0000313" key="6">
    <source>
        <dbReference type="EMBL" id="ODS22326.1"/>
    </source>
</evidence>
<keyword evidence="1 4" id="KW-0812">Transmembrane</keyword>
<gene>
    <name evidence="6" type="ORF">AB835_14820</name>
</gene>
<dbReference type="GO" id="GO:0022857">
    <property type="term" value="F:transmembrane transporter activity"/>
    <property type="evidence" value="ECO:0007669"/>
    <property type="project" value="InterPro"/>
</dbReference>
<dbReference type="EMBL" id="MDLC01000103">
    <property type="protein sequence ID" value="ODS22326.1"/>
    <property type="molecule type" value="Genomic_DNA"/>
</dbReference>
<dbReference type="Proteomes" id="UP000242502">
    <property type="component" value="Unassembled WGS sequence"/>
</dbReference>